<evidence type="ECO:0000313" key="4">
    <source>
        <dbReference type="Proteomes" id="UP000001572"/>
    </source>
</evidence>
<accession>A6TXD6</accession>
<gene>
    <name evidence="3" type="ordered locus">Amet_4788</name>
</gene>
<organism evidence="3 4">
    <name type="scientific">Alkaliphilus metalliredigens (strain QYMF)</name>
    <dbReference type="NCBI Taxonomy" id="293826"/>
    <lineage>
        <taxon>Bacteria</taxon>
        <taxon>Bacillati</taxon>
        <taxon>Bacillota</taxon>
        <taxon>Clostridia</taxon>
        <taxon>Peptostreptococcales</taxon>
        <taxon>Natronincolaceae</taxon>
        <taxon>Alkaliphilus</taxon>
    </lineage>
</organism>
<dbReference type="EMBL" id="CP000724">
    <property type="protein sequence ID" value="ABR50854.1"/>
    <property type="molecule type" value="Genomic_DNA"/>
</dbReference>
<dbReference type="eggNOG" id="COG1196">
    <property type="taxonomic scope" value="Bacteria"/>
</dbReference>
<evidence type="ECO:0008006" key="5">
    <source>
        <dbReference type="Google" id="ProtNLM"/>
    </source>
</evidence>
<dbReference type="Pfam" id="PF14584">
    <property type="entry name" value="DUF4446"/>
    <property type="match status" value="1"/>
</dbReference>
<feature type="transmembrane region" description="Helical" evidence="2">
    <location>
        <begin position="12"/>
        <end position="33"/>
    </location>
</feature>
<dbReference type="OrthoDB" id="5244042at2"/>
<sequence length="182" mass="20810">MQWVLTFVEMYGTYFILGSFLLNLLLVLLLIIYNTTTSNLKDKYKRLVKGTDGKNIESVLMQHIEKVEEAQVEVEKVHKRLDIINNRMSFCIQKVGMVRYNAFADMGSDLSYSYALLDENNNGMIITGIYGRSETVTYAKPVKDGKSNYSLSVEELQALQRAKENTIDTLELQGFRSKKELG</sequence>
<feature type="coiled-coil region" evidence="1">
    <location>
        <begin position="60"/>
        <end position="87"/>
    </location>
</feature>
<evidence type="ECO:0000313" key="3">
    <source>
        <dbReference type="EMBL" id="ABR50854.1"/>
    </source>
</evidence>
<proteinExistence type="predicted"/>
<dbReference type="STRING" id="293826.Amet_4788"/>
<dbReference type="RefSeq" id="WP_012065739.1">
    <property type="nucleotide sequence ID" value="NC_009633.1"/>
</dbReference>
<dbReference type="HOGENOM" id="CLU_101313_1_0_9"/>
<evidence type="ECO:0000256" key="1">
    <source>
        <dbReference type="SAM" id="Coils"/>
    </source>
</evidence>
<keyword evidence="2" id="KW-0472">Membrane</keyword>
<keyword evidence="2" id="KW-1133">Transmembrane helix</keyword>
<evidence type="ECO:0000256" key="2">
    <source>
        <dbReference type="SAM" id="Phobius"/>
    </source>
</evidence>
<protein>
    <recommendedName>
        <fullName evidence="5">DUF4446 domain-containing protein</fullName>
    </recommendedName>
</protein>
<dbReference type="InterPro" id="IPR027981">
    <property type="entry name" value="DUF4446"/>
</dbReference>
<keyword evidence="2" id="KW-0812">Transmembrane</keyword>
<dbReference type="Proteomes" id="UP000001572">
    <property type="component" value="Chromosome"/>
</dbReference>
<dbReference type="KEGG" id="amt:Amet_4788"/>
<reference evidence="4" key="1">
    <citation type="journal article" date="2016" name="Genome Announc.">
        <title>Complete genome sequence of Alkaliphilus metalliredigens strain QYMF, an alkaliphilic and metal-reducing bacterium isolated from borax-contaminated leachate ponds.</title>
        <authorList>
            <person name="Hwang C."/>
            <person name="Copeland A."/>
            <person name="Lucas S."/>
            <person name="Lapidus A."/>
            <person name="Barry K."/>
            <person name="Detter J.C."/>
            <person name="Glavina Del Rio T."/>
            <person name="Hammon N."/>
            <person name="Israni S."/>
            <person name="Dalin E."/>
            <person name="Tice H."/>
            <person name="Pitluck S."/>
            <person name="Chertkov O."/>
            <person name="Brettin T."/>
            <person name="Bruce D."/>
            <person name="Han C."/>
            <person name="Schmutz J."/>
            <person name="Larimer F."/>
            <person name="Land M.L."/>
            <person name="Hauser L."/>
            <person name="Kyrpides N."/>
            <person name="Mikhailova N."/>
            <person name="Ye Q."/>
            <person name="Zhou J."/>
            <person name="Richardson P."/>
            <person name="Fields M.W."/>
        </authorList>
    </citation>
    <scope>NUCLEOTIDE SEQUENCE [LARGE SCALE GENOMIC DNA]</scope>
    <source>
        <strain evidence="4">QYMF</strain>
    </source>
</reference>
<keyword evidence="4" id="KW-1185">Reference proteome</keyword>
<keyword evidence="1" id="KW-0175">Coiled coil</keyword>
<dbReference type="AlphaFoldDB" id="A6TXD6"/>
<name>A6TXD6_ALKMQ</name>